<dbReference type="GeneID" id="49610750"/>
<dbReference type="Pfam" id="PF02525">
    <property type="entry name" value="Flavodoxin_2"/>
    <property type="match status" value="1"/>
</dbReference>
<dbReference type="InterPro" id="IPR046980">
    <property type="entry name" value="KefG/KefF"/>
</dbReference>
<evidence type="ECO:0000313" key="4">
    <source>
        <dbReference type="EMBL" id="WDC91798.1"/>
    </source>
</evidence>
<dbReference type="AlphaFoldDB" id="A0A0B2XJL0"/>
<evidence type="ECO:0000256" key="1">
    <source>
        <dbReference type="ARBA" id="ARBA00023002"/>
    </source>
</evidence>
<evidence type="ECO:0000313" key="3">
    <source>
        <dbReference type="EMBL" id="BCX31273.1"/>
    </source>
</evidence>
<dbReference type="InterPro" id="IPR003680">
    <property type="entry name" value="Flavodoxin_fold"/>
</dbReference>
<accession>A0A0B2XJL0</accession>
<dbReference type="Proteomes" id="UP001215533">
    <property type="component" value="Chromosome"/>
</dbReference>
<dbReference type="GO" id="GO:0009055">
    <property type="term" value="F:electron transfer activity"/>
    <property type="evidence" value="ECO:0007669"/>
    <property type="project" value="TreeGrafter"/>
</dbReference>
<evidence type="ECO:0000259" key="2">
    <source>
        <dbReference type="Pfam" id="PF02525"/>
    </source>
</evidence>
<evidence type="ECO:0000313" key="5">
    <source>
        <dbReference type="Proteomes" id="UP000825100"/>
    </source>
</evidence>
<keyword evidence="1" id="KW-0560">Oxidoreductase</keyword>
<gene>
    <name evidence="3" type="ORF">LTWDN19_18400</name>
    <name evidence="4" type="ORF">PSR33_06300</name>
</gene>
<dbReference type="GO" id="GO:0010181">
    <property type="term" value="F:FMN binding"/>
    <property type="evidence" value="ECO:0007669"/>
    <property type="project" value="TreeGrafter"/>
</dbReference>
<dbReference type="EMBL" id="CP117683">
    <property type="protein sequence ID" value="WDC91798.1"/>
    <property type="molecule type" value="Genomic_DNA"/>
</dbReference>
<dbReference type="RefSeq" id="WP_039098816.1">
    <property type="nucleotide sequence ID" value="NZ_AP024685.1"/>
</dbReference>
<name>A0A0B2XJL0_LATCU</name>
<keyword evidence="5" id="KW-1185">Reference proteome</keyword>
<evidence type="ECO:0000313" key="6">
    <source>
        <dbReference type="Proteomes" id="UP001215533"/>
    </source>
</evidence>
<dbReference type="KEGG" id="lcv:FBA2_06685"/>
<dbReference type="GO" id="GO:0003955">
    <property type="term" value="F:NAD(P)H dehydrogenase (quinone) activity"/>
    <property type="evidence" value="ECO:0007669"/>
    <property type="project" value="TreeGrafter"/>
</dbReference>
<protein>
    <submittedName>
        <fullName evidence="3">NAD(P)H dehydrogenase</fullName>
    </submittedName>
    <submittedName>
        <fullName evidence="4">NAD(P)H-dependent oxidoreductase</fullName>
    </submittedName>
</protein>
<dbReference type="Gene3D" id="3.40.50.360">
    <property type="match status" value="1"/>
</dbReference>
<organism evidence="4 6">
    <name type="scientific">Latilactobacillus curvatus</name>
    <name type="common">Lactobacillus curvatus</name>
    <dbReference type="NCBI Taxonomy" id="28038"/>
    <lineage>
        <taxon>Bacteria</taxon>
        <taxon>Bacillati</taxon>
        <taxon>Bacillota</taxon>
        <taxon>Bacilli</taxon>
        <taxon>Lactobacillales</taxon>
        <taxon>Lactobacillaceae</taxon>
        <taxon>Latilactobacillus</taxon>
    </lineage>
</organism>
<reference evidence="4" key="2">
    <citation type="submission" date="2023-02" db="EMBL/GenBank/DDBJ databases">
        <title>Complete genome sequence of Lactobacillus curvatus CACC879 isolated from Pig feces.</title>
        <authorList>
            <person name="Park S."/>
            <person name="Park M.A."/>
            <person name="Kim D.-H."/>
            <person name="Kim Y."/>
        </authorList>
    </citation>
    <scope>NUCLEOTIDE SEQUENCE</scope>
    <source>
        <strain evidence="4">CACC879</strain>
    </source>
</reference>
<dbReference type="EMBL" id="AP024685">
    <property type="protein sequence ID" value="BCX31273.1"/>
    <property type="molecule type" value="Genomic_DNA"/>
</dbReference>
<dbReference type="InterPro" id="IPR029039">
    <property type="entry name" value="Flavoprotein-like_sf"/>
</dbReference>
<proteinExistence type="predicted"/>
<reference evidence="3 5" key="1">
    <citation type="submission" date="2021-05" db="EMBL/GenBank/DDBJ databases">
        <title>Complete Genome Sequence of Latilactobacillus sp. Strain WDN19, a High D-Aspartate-producing Lactic Acid Bacterium Isolated from a Japanese Pickle.</title>
        <authorList>
            <person name="Kajitani K."/>
            <person name="Takahashi S."/>
        </authorList>
    </citation>
    <scope>NUCLEOTIDE SEQUENCE [LARGE SCALE GENOMIC DNA]</scope>
    <source>
        <strain evidence="3 5">WDN19</strain>
    </source>
</reference>
<dbReference type="SUPFAM" id="SSF52218">
    <property type="entry name" value="Flavoproteins"/>
    <property type="match status" value="1"/>
</dbReference>
<feature type="domain" description="Flavodoxin-like fold" evidence="2">
    <location>
        <begin position="1"/>
        <end position="155"/>
    </location>
</feature>
<sequence>MKTLVIISHPEIETSMVQNFLKASAAPLEAITWHHLDALETLDVAAEQALLRNHERIIFQFPLYWYAAPASLKMWLDTVLTGQFAFNGRQPLAGKTLGVVVSTGTAAKHFQAGGSEQATLSEILRPYELVARKLGMTYLPPLAIHQLGYWQETDKQCLVIDYQRYLTQSEFNFDQQLAWFEAMLTKKAAEATSPEAQQRLMLLSEQFADKRSELTDLNWQVQLIREEEGEG</sequence>
<dbReference type="PANTHER" id="PTHR47307:SF1">
    <property type="entry name" value="GLUTATHIONE-REGULATED POTASSIUM-EFFLUX SYSTEM ANCILLARY PROTEIN KEFG"/>
    <property type="match status" value="1"/>
</dbReference>
<dbReference type="PANTHER" id="PTHR47307">
    <property type="entry name" value="GLUTATHIONE-REGULATED POTASSIUM-EFFLUX SYSTEM ANCILLARY PROTEIN KEFG"/>
    <property type="match status" value="1"/>
</dbReference>
<dbReference type="Proteomes" id="UP000825100">
    <property type="component" value="Chromosome"/>
</dbReference>